<accession>A0A0M0G7L3</accession>
<dbReference type="GO" id="GO:0016747">
    <property type="term" value="F:acyltransferase activity, transferring groups other than amino-acyl groups"/>
    <property type="evidence" value="ECO:0007669"/>
    <property type="project" value="InterPro"/>
</dbReference>
<dbReference type="InterPro" id="IPR050276">
    <property type="entry name" value="MshD_Acetyltransferase"/>
</dbReference>
<dbReference type="InterPro" id="IPR016181">
    <property type="entry name" value="Acyl_CoA_acyltransferase"/>
</dbReference>
<dbReference type="STRING" id="1459.AF332_00505"/>
<dbReference type="CDD" id="cd04301">
    <property type="entry name" value="NAT_SF"/>
    <property type="match status" value="1"/>
</dbReference>
<dbReference type="PATRIC" id="fig|1459.3.peg.136"/>
<evidence type="ECO:0000259" key="1">
    <source>
        <dbReference type="PROSITE" id="PS51186"/>
    </source>
</evidence>
<dbReference type="Pfam" id="PF00583">
    <property type="entry name" value="Acetyltransf_1"/>
    <property type="match status" value="1"/>
</dbReference>
<dbReference type="PROSITE" id="PS51186">
    <property type="entry name" value="GNAT"/>
    <property type="match status" value="1"/>
</dbReference>
<dbReference type="EMBL" id="LGUF01000007">
    <property type="protein sequence ID" value="KON85497.1"/>
    <property type="molecule type" value="Genomic_DNA"/>
</dbReference>
<keyword evidence="2" id="KW-0808">Transferase</keyword>
<evidence type="ECO:0000313" key="2">
    <source>
        <dbReference type="EMBL" id="KON85497.1"/>
    </source>
</evidence>
<dbReference type="RefSeq" id="WP_053432891.1">
    <property type="nucleotide sequence ID" value="NZ_LGUF01000007.1"/>
</dbReference>
<sequence>MNTGKVRIEEVTADNWYECCQLELAEEQKAYMEPNAVSIAQSKFETALRPYVIYLKDKAVGFLMFNTCIEELDAYWIYRIMVDMAHQGKGIGKKATELMIAEMAKLPDAKRLAVGYHPENPGAHKLYASLGFVDHGDRFGKEMAVIKEIC</sequence>
<reference evidence="3" key="1">
    <citation type="submission" date="2015-07" db="EMBL/GenBank/DDBJ databases">
        <title>Fjat-10036 dsm4.</title>
        <authorList>
            <person name="Liu B."/>
            <person name="Wang J."/>
            <person name="Zhu Y."/>
            <person name="Liu G."/>
            <person name="Chen Q."/>
            <person name="Chen Z."/>
            <person name="Lan J."/>
            <person name="Che J."/>
            <person name="Ge C."/>
            <person name="Shi H."/>
            <person name="Pan Z."/>
            <person name="Liu X."/>
        </authorList>
    </citation>
    <scope>NUCLEOTIDE SEQUENCE [LARGE SCALE GENOMIC DNA]</scope>
    <source>
        <strain evidence="3">DSM 4</strain>
    </source>
</reference>
<keyword evidence="3" id="KW-1185">Reference proteome</keyword>
<dbReference type="AlphaFoldDB" id="A0A0M0G7L3"/>
<dbReference type="Proteomes" id="UP000037109">
    <property type="component" value="Unassembled WGS sequence"/>
</dbReference>
<dbReference type="PANTHER" id="PTHR43617:SF2">
    <property type="entry name" value="UPF0039 PROTEIN SLL0451"/>
    <property type="match status" value="1"/>
</dbReference>
<dbReference type="PANTHER" id="PTHR43617">
    <property type="entry name" value="L-AMINO ACID N-ACETYLTRANSFERASE"/>
    <property type="match status" value="1"/>
</dbReference>
<name>A0A0M0G7L3_SPOGL</name>
<dbReference type="OrthoDB" id="9127144at2"/>
<comment type="caution">
    <text evidence="2">The sequence shown here is derived from an EMBL/GenBank/DDBJ whole genome shotgun (WGS) entry which is preliminary data.</text>
</comment>
<protein>
    <submittedName>
        <fullName evidence="2">Spermidine acetyltransferase</fullName>
    </submittedName>
</protein>
<evidence type="ECO:0000313" key="3">
    <source>
        <dbReference type="Proteomes" id="UP000037109"/>
    </source>
</evidence>
<proteinExistence type="predicted"/>
<dbReference type="InterPro" id="IPR000182">
    <property type="entry name" value="GNAT_dom"/>
</dbReference>
<organism evidence="2 3">
    <name type="scientific">Sporosarcina globispora</name>
    <name type="common">Bacillus globisporus</name>
    <dbReference type="NCBI Taxonomy" id="1459"/>
    <lineage>
        <taxon>Bacteria</taxon>
        <taxon>Bacillati</taxon>
        <taxon>Bacillota</taxon>
        <taxon>Bacilli</taxon>
        <taxon>Bacillales</taxon>
        <taxon>Caryophanaceae</taxon>
        <taxon>Sporosarcina</taxon>
    </lineage>
</organism>
<dbReference type="Gene3D" id="3.40.630.30">
    <property type="match status" value="1"/>
</dbReference>
<feature type="domain" description="N-acetyltransferase" evidence="1">
    <location>
        <begin position="6"/>
        <end position="150"/>
    </location>
</feature>
<gene>
    <name evidence="2" type="ORF">AF332_00505</name>
</gene>
<dbReference type="SUPFAM" id="SSF55729">
    <property type="entry name" value="Acyl-CoA N-acyltransferases (Nat)"/>
    <property type="match status" value="1"/>
</dbReference>